<feature type="domain" description="Phospholipase C/D" evidence="1">
    <location>
        <begin position="40"/>
        <end position="145"/>
    </location>
</feature>
<dbReference type="AlphaFoldDB" id="A0A090I504"/>
<gene>
    <name evidence="2" type="ORF">DSM1535_2258</name>
</gene>
<protein>
    <submittedName>
        <fullName evidence="2">Putative membrane protein</fullName>
    </submittedName>
</protein>
<dbReference type="Pfam" id="PF00882">
    <property type="entry name" value="Zn_dep_PLPC"/>
    <property type="match status" value="1"/>
</dbReference>
<organism evidence="2">
    <name type="scientific">Methanobacterium formicicum</name>
    <dbReference type="NCBI Taxonomy" id="2162"/>
    <lineage>
        <taxon>Archaea</taxon>
        <taxon>Methanobacteriati</taxon>
        <taxon>Methanobacteriota</taxon>
        <taxon>Methanomada group</taxon>
        <taxon>Methanobacteria</taxon>
        <taxon>Methanobacteriales</taxon>
        <taxon>Methanobacteriaceae</taxon>
        <taxon>Methanobacterium</taxon>
    </lineage>
</organism>
<reference evidence="2" key="1">
    <citation type="submission" date="2014-08" db="EMBL/GenBank/DDBJ databases">
        <authorList>
            <person name="Wibberg D."/>
        </authorList>
    </citation>
    <scope>NUCLEOTIDE SEQUENCE</scope>
</reference>
<dbReference type="InterPro" id="IPR029002">
    <property type="entry name" value="PLPC/GPLD1"/>
</dbReference>
<dbReference type="SUPFAM" id="SSF48537">
    <property type="entry name" value="Phospholipase C/P1 nuclease"/>
    <property type="match status" value="1"/>
</dbReference>
<dbReference type="Gene3D" id="1.10.575.10">
    <property type="entry name" value="P1 Nuclease"/>
    <property type="match status" value="1"/>
</dbReference>
<dbReference type="EMBL" id="LN515531">
    <property type="protein sequence ID" value="CEA14580.1"/>
    <property type="molecule type" value="Genomic_DNA"/>
</dbReference>
<dbReference type="GO" id="GO:0016788">
    <property type="term" value="F:hydrolase activity, acting on ester bonds"/>
    <property type="evidence" value="ECO:0007669"/>
    <property type="project" value="InterPro"/>
</dbReference>
<accession>A0A090I504</accession>
<evidence type="ECO:0000313" key="2">
    <source>
        <dbReference type="EMBL" id="CEA14580.1"/>
    </source>
</evidence>
<dbReference type="RefSeq" id="WP_052660024.1">
    <property type="nucleotide sequence ID" value="NZ_JARVXG010000023.1"/>
</dbReference>
<dbReference type="PATRIC" id="fig|2162.9.peg.2333"/>
<evidence type="ECO:0000259" key="1">
    <source>
        <dbReference type="Pfam" id="PF00882"/>
    </source>
</evidence>
<dbReference type="KEGG" id="mfi:DSM1535_2258"/>
<sequence>MGENGLIGRFNGQNLFKIAIFFGLLFLMAAPATAWEWAAHKKIVDEININLPSDVQKNLKPYLAVMKEGSTYPDTIPNDKINHGYPGSYPQTNTWLDKGKVAYEKGDYREAAWCFGVASHYITDTYSAPHCGWIKDKEKYWQIGNQLSPKKHDFHYSNLNNMLQYGNERGKESIASWNKTGDQGIVQQDLNRGVSAAYVAILYHAHPSMLQSPEYYEES</sequence>
<dbReference type="InterPro" id="IPR008947">
    <property type="entry name" value="PLipase_C/P1_nuclease_dom_sf"/>
</dbReference>
<proteinExistence type="predicted"/>
<name>A0A090I504_METFO</name>